<dbReference type="AlphaFoldDB" id="A0AAV5U8C9"/>
<reference evidence="1" key="1">
    <citation type="submission" date="2023-10" db="EMBL/GenBank/DDBJ databases">
        <title>Genome assembly of Pristionchus species.</title>
        <authorList>
            <person name="Yoshida K."/>
            <person name="Sommer R.J."/>
        </authorList>
    </citation>
    <scope>NUCLEOTIDE SEQUENCE</scope>
    <source>
        <strain evidence="1">RS0144</strain>
    </source>
</reference>
<proteinExistence type="predicted"/>
<evidence type="ECO:0000313" key="2">
    <source>
        <dbReference type="Proteomes" id="UP001432027"/>
    </source>
</evidence>
<organism evidence="1 2">
    <name type="scientific">Pristionchus entomophagus</name>
    <dbReference type="NCBI Taxonomy" id="358040"/>
    <lineage>
        <taxon>Eukaryota</taxon>
        <taxon>Metazoa</taxon>
        <taxon>Ecdysozoa</taxon>
        <taxon>Nematoda</taxon>
        <taxon>Chromadorea</taxon>
        <taxon>Rhabditida</taxon>
        <taxon>Rhabditina</taxon>
        <taxon>Diplogasteromorpha</taxon>
        <taxon>Diplogasteroidea</taxon>
        <taxon>Neodiplogasteridae</taxon>
        <taxon>Pristionchus</taxon>
    </lineage>
</organism>
<comment type="caution">
    <text evidence="1">The sequence shown here is derived from an EMBL/GenBank/DDBJ whole genome shotgun (WGS) entry which is preliminary data.</text>
</comment>
<dbReference type="Proteomes" id="UP001432027">
    <property type="component" value="Unassembled WGS sequence"/>
</dbReference>
<evidence type="ECO:0000313" key="1">
    <source>
        <dbReference type="EMBL" id="GMT03124.1"/>
    </source>
</evidence>
<accession>A0AAV5U8C9</accession>
<sequence length="72" mass="8392">ALIQNSQNHTRNSLFGSMMRLVTGSGSKVAFLICLDGRRRRRRVERVAALRMNTLDRLQYCLRVRRKFDPNA</sequence>
<protein>
    <submittedName>
        <fullName evidence="1">Uncharacterized protein</fullName>
    </submittedName>
</protein>
<name>A0AAV5U8C9_9BILA</name>
<gene>
    <name evidence="1" type="ORF">PENTCL1PPCAC_25298</name>
</gene>
<dbReference type="EMBL" id="BTSX01000006">
    <property type="protein sequence ID" value="GMT03124.1"/>
    <property type="molecule type" value="Genomic_DNA"/>
</dbReference>
<keyword evidence="2" id="KW-1185">Reference proteome</keyword>
<feature type="non-terminal residue" evidence="1">
    <location>
        <position position="1"/>
    </location>
</feature>